<feature type="non-terminal residue" evidence="2">
    <location>
        <position position="1"/>
    </location>
</feature>
<gene>
    <name evidence="2" type="ORF">PGLA1383_LOCUS14768</name>
</gene>
<feature type="compositionally biased region" description="Low complexity" evidence="1">
    <location>
        <begin position="147"/>
        <end position="163"/>
    </location>
</feature>
<comment type="caution">
    <text evidence="2">The sequence shown here is derived from an EMBL/GenBank/DDBJ whole genome shotgun (WGS) entry which is preliminary data.</text>
</comment>
<dbReference type="Proteomes" id="UP000654075">
    <property type="component" value="Unassembled WGS sequence"/>
</dbReference>
<accession>A0A813EB31</accession>
<evidence type="ECO:0000313" key="2">
    <source>
        <dbReference type="EMBL" id="CAE8596302.1"/>
    </source>
</evidence>
<name>A0A813EB31_POLGL</name>
<sequence length="163" mass="17137">VLMPASVFSPQLMAVQDPELDDENLCVRMEARLSKESGADSNNWDTFGDDCWGGWSFEEALAANSRLPMHNETFEKGPARLSVAALAALAESLSLSTDKKKEQEDVGASGFACAVSCAAFALDDAAGVPAESEPLATRKRLSSDQEPSTAASSTPTSGTSFQG</sequence>
<dbReference type="AlphaFoldDB" id="A0A813EB31"/>
<proteinExistence type="predicted"/>
<protein>
    <submittedName>
        <fullName evidence="2">Uncharacterized protein</fullName>
    </submittedName>
</protein>
<feature type="region of interest" description="Disordered" evidence="1">
    <location>
        <begin position="128"/>
        <end position="163"/>
    </location>
</feature>
<evidence type="ECO:0000256" key="1">
    <source>
        <dbReference type="SAM" id="MobiDB-lite"/>
    </source>
</evidence>
<keyword evidence="3" id="KW-1185">Reference proteome</keyword>
<evidence type="ECO:0000313" key="3">
    <source>
        <dbReference type="Proteomes" id="UP000654075"/>
    </source>
</evidence>
<organism evidence="2 3">
    <name type="scientific">Polarella glacialis</name>
    <name type="common">Dinoflagellate</name>
    <dbReference type="NCBI Taxonomy" id="89957"/>
    <lineage>
        <taxon>Eukaryota</taxon>
        <taxon>Sar</taxon>
        <taxon>Alveolata</taxon>
        <taxon>Dinophyceae</taxon>
        <taxon>Suessiales</taxon>
        <taxon>Suessiaceae</taxon>
        <taxon>Polarella</taxon>
    </lineage>
</organism>
<reference evidence="2" key="1">
    <citation type="submission" date="2021-02" db="EMBL/GenBank/DDBJ databases">
        <authorList>
            <person name="Dougan E. K."/>
            <person name="Rhodes N."/>
            <person name="Thang M."/>
            <person name="Chan C."/>
        </authorList>
    </citation>
    <scope>NUCLEOTIDE SEQUENCE</scope>
</reference>
<dbReference type="EMBL" id="CAJNNV010008495">
    <property type="protein sequence ID" value="CAE8596302.1"/>
    <property type="molecule type" value="Genomic_DNA"/>
</dbReference>